<accession>A0A2P2QFV0</accession>
<protein>
    <submittedName>
        <fullName evidence="1">Uncharacterized protein</fullName>
    </submittedName>
</protein>
<organism evidence="1">
    <name type="scientific">Rhizophora mucronata</name>
    <name type="common">Asiatic mangrove</name>
    <dbReference type="NCBI Taxonomy" id="61149"/>
    <lineage>
        <taxon>Eukaryota</taxon>
        <taxon>Viridiplantae</taxon>
        <taxon>Streptophyta</taxon>
        <taxon>Embryophyta</taxon>
        <taxon>Tracheophyta</taxon>
        <taxon>Spermatophyta</taxon>
        <taxon>Magnoliopsida</taxon>
        <taxon>eudicotyledons</taxon>
        <taxon>Gunneridae</taxon>
        <taxon>Pentapetalae</taxon>
        <taxon>rosids</taxon>
        <taxon>fabids</taxon>
        <taxon>Malpighiales</taxon>
        <taxon>Rhizophoraceae</taxon>
        <taxon>Rhizophora</taxon>
    </lineage>
</organism>
<dbReference type="EMBL" id="GGEC01085408">
    <property type="protein sequence ID" value="MBX65892.1"/>
    <property type="molecule type" value="Transcribed_RNA"/>
</dbReference>
<evidence type="ECO:0000313" key="1">
    <source>
        <dbReference type="EMBL" id="MBX65892.1"/>
    </source>
</evidence>
<reference evidence="1" key="1">
    <citation type="submission" date="2018-02" db="EMBL/GenBank/DDBJ databases">
        <title>Rhizophora mucronata_Transcriptome.</title>
        <authorList>
            <person name="Meera S.P."/>
            <person name="Sreeshan A."/>
            <person name="Augustine A."/>
        </authorList>
    </citation>
    <scope>NUCLEOTIDE SEQUENCE</scope>
    <source>
        <tissue evidence="1">Leaf</tissue>
    </source>
</reference>
<name>A0A2P2QFV0_RHIMU</name>
<sequence>MFKPYIFLLVLGATTSKIELISICPEGPSTIRQG</sequence>
<proteinExistence type="predicted"/>
<dbReference type="AlphaFoldDB" id="A0A2P2QFV0"/>